<evidence type="ECO:0000313" key="2">
    <source>
        <dbReference type="EMBL" id="RKE95535.1"/>
    </source>
</evidence>
<dbReference type="STRING" id="1443111.Z949_2024"/>
<dbReference type="Pfam" id="PF02620">
    <property type="entry name" value="YceD"/>
    <property type="match status" value="1"/>
</dbReference>
<evidence type="ECO:0000313" key="3">
    <source>
        <dbReference type="Proteomes" id="UP000284407"/>
    </source>
</evidence>
<proteinExistence type="predicted"/>
<comment type="caution">
    <text evidence="2">The sequence shown here is derived from an EMBL/GenBank/DDBJ whole genome shotgun (WGS) entry which is preliminary data.</text>
</comment>
<evidence type="ECO:0000256" key="1">
    <source>
        <dbReference type="SAM" id="MobiDB-lite"/>
    </source>
</evidence>
<gene>
    <name evidence="2" type="ORF">C8N30_0070</name>
</gene>
<feature type="region of interest" description="Disordered" evidence="1">
    <location>
        <begin position="138"/>
        <end position="184"/>
    </location>
</feature>
<sequence>MSPTPPTATSLRVASLSQTAPTPFSLRPGAPALAAIAEALALSGLRKLSFEGTLRPLGDSDWQLKGRLGATATQPCVVTLEPVVTRIDTDVMRVFIHDYVDIDAPEAEVPEDDSVEPLGAWIDPAQIMEEALALALPEYPRKQEGETTPLRVTEPGKTPMTDEQARPFAGLAAFKQQLEEDNDT</sequence>
<dbReference type="InterPro" id="IPR003772">
    <property type="entry name" value="YceD"/>
</dbReference>
<dbReference type="RefSeq" id="WP_025062497.1">
    <property type="nucleotide sequence ID" value="NZ_RAQK01000001.1"/>
</dbReference>
<reference evidence="2 3" key="1">
    <citation type="submission" date="2018-09" db="EMBL/GenBank/DDBJ databases">
        <title>Genomic Encyclopedia of Archaeal and Bacterial Type Strains, Phase II (KMG-II): from individual species to whole genera.</title>
        <authorList>
            <person name="Goeker M."/>
        </authorList>
    </citation>
    <scope>NUCLEOTIDE SEQUENCE [LARGE SCALE GENOMIC DNA]</scope>
    <source>
        <strain evidence="2 3">DSM 11458</strain>
    </source>
</reference>
<organism evidence="2 3">
    <name type="scientific">Sulfitobacter guttiformis</name>
    <dbReference type="NCBI Taxonomy" id="74349"/>
    <lineage>
        <taxon>Bacteria</taxon>
        <taxon>Pseudomonadati</taxon>
        <taxon>Pseudomonadota</taxon>
        <taxon>Alphaproteobacteria</taxon>
        <taxon>Rhodobacterales</taxon>
        <taxon>Roseobacteraceae</taxon>
        <taxon>Sulfitobacter</taxon>
    </lineage>
</organism>
<name>A0A420DMV0_9RHOB</name>
<dbReference type="EMBL" id="RAQK01000001">
    <property type="protein sequence ID" value="RKE95535.1"/>
    <property type="molecule type" value="Genomic_DNA"/>
</dbReference>
<dbReference type="AlphaFoldDB" id="A0A420DMV0"/>
<keyword evidence="3" id="KW-1185">Reference proteome</keyword>
<accession>A0A420DMV0</accession>
<protein>
    <submittedName>
        <fullName evidence="2">Uncharacterized protein DUF177 involved in 23S rRNA accumulation</fullName>
    </submittedName>
</protein>
<dbReference type="Proteomes" id="UP000284407">
    <property type="component" value="Unassembled WGS sequence"/>
</dbReference>